<dbReference type="InterPro" id="IPR052788">
    <property type="entry name" value="RING-type_E3_ligase_ATL"/>
</dbReference>
<feature type="transmembrane region" description="Helical" evidence="5">
    <location>
        <begin position="30"/>
        <end position="51"/>
    </location>
</feature>
<gene>
    <name evidence="7" type="ORF">Taro_034139</name>
</gene>
<dbReference type="SMART" id="SM00184">
    <property type="entry name" value="RING"/>
    <property type="match status" value="1"/>
</dbReference>
<dbReference type="SUPFAM" id="SSF57850">
    <property type="entry name" value="RING/U-box"/>
    <property type="match status" value="1"/>
</dbReference>
<dbReference type="Gene3D" id="3.30.40.10">
    <property type="entry name" value="Zinc/RING finger domain, C3HC4 (zinc finger)"/>
    <property type="match status" value="1"/>
</dbReference>
<keyword evidence="3" id="KW-0862">Zinc</keyword>
<keyword evidence="5" id="KW-0472">Membrane</keyword>
<keyword evidence="2 4" id="KW-0863">Zinc-finger</keyword>
<dbReference type="InterPro" id="IPR001841">
    <property type="entry name" value="Znf_RING"/>
</dbReference>
<keyword evidence="5" id="KW-1133">Transmembrane helix</keyword>
<comment type="caution">
    <text evidence="7">The sequence shown here is derived from an EMBL/GenBank/DDBJ whole genome shotgun (WGS) entry which is preliminary data.</text>
</comment>
<keyword evidence="5" id="KW-0812">Transmembrane</keyword>
<dbReference type="InterPro" id="IPR013083">
    <property type="entry name" value="Znf_RING/FYVE/PHD"/>
</dbReference>
<reference evidence="7" key="1">
    <citation type="submission" date="2017-07" db="EMBL/GenBank/DDBJ databases">
        <title>Taro Niue Genome Assembly and Annotation.</title>
        <authorList>
            <person name="Atibalentja N."/>
            <person name="Keating K."/>
            <person name="Fields C.J."/>
        </authorList>
    </citation>
    <scope>NUCLEOTIDE SEQUENCE</scope>
    <source>
        <strain evidence="7">Niue_2</strain>
        <tissue evidence="7">Leaf</tissue>
    </source>
</reference>
<dbReference type="Pfam" id="PF13639">
    <property type="entry name" value="zf-RING_2"/>
    <property type="match status" value="1"/>
</dbReference>
<dbReference type="Proteomes" id="UP000652761">
    <property type="component" value="Unassembled WGS sequence"/>
</dbReference>
<keyword evidence="1" id="KW-0479">Metal-binding</keyword>
<evidence type="ECO:0000259" key="6">
    <source>
        <dbReference type="PROSITE" id="PS50089"/>
    </source>
</evidence>
<evidence type="ECO:0000256" key="4">
    <source>
        <dbReference type="PROSITE-ProRule" id="PRU00175"/>
    </source>
</evidence>
<dbReference type="PANTHER" id="PTHR45798:SF97">
    <property type="entry name" value="ALCOHOL-SENSITIVE RING FINGER PROTEIN 1"/>
    <property type="match status" value="1"/>
</dbReference>
<dbReference type="PROSITE" id="PS50089">
    <property type="entry name" value="ZF_RING_2"/>
    <property type="match status" value="1"/>
</dbReference>
<dbReference type="AlphaFoldDB" id="A0A843VQH8"/>
<dbReference type="PANTHER" id="PTHR45798">
    <property type="entry name" value="RING-H2 FINGER PROTEIN ATL61-RELATED-RELATED"/>
    <property type="match status" value="1"/>
</dbReference>
<protein>
    <recommendedName>
        <fullName evidence="6">RING-type domain-containing protein</fullName>
    </recommendedName>
</protein>
<feature type="domain" description="RING-type" evidence="6">
    <location>
        <begin position="136"/>
        <end position="184"/>
    </location>
</feature>
<organism evidence="7 8">
    <name type="scientific">Colocasia esculenta</name>
    <name type="common">Wild taro</name>
    <name type="synonym">Arum esculentum</name>
    <dbReference type="NCBI Taxonomy" id="4460"/>
    <lineage>
        <taxon>Eukaryota</taxon>
        <taxon>Viridiplantae</taxon>
        <taxon>Streptophyta</taxon>
        <taxon>Embryophyta</taxon>
        <taxon>Tracheophyta</taxon>
        <taxon>Spermatophyta</taxon>
        <taxon>Magnoliopsida</taxon>
        <taxon>Liliopsida</taxon>
        <taxon>Araceae</taxon>
        <taxon>Aroideae</taxon>
        <taxon>Colocasieae</taxon>
        <taxon>Colocasia</taxon>
    </lineage>
</organism>
<accession>A0A843VQH8</accession>
<proteinExistence type="predicted"/>
<sequence length="191" mass="21989">MLCGCWEEGFRFEEAPLSDYRDSQTWLRKLSFCSLFAVLMETRWVLIIRRVNFLTGYFSNWQLAGILCLLMLSILLLLGCYALFVYFLELSRARRAMEATSRSFRDRQDAMIATVATFSTVCYGPAKGEYSEEEQCPVCRDDYEVGQKLSCAPCGHPFHYQCLVDHMATPENPKQTPPTCPLCRAELMGRR</sequence>
<evidence type="ECO:0000313" key="7">
    <source>
        <dbReference type="EMBL" id="MQM01383.1"/>
    </source>
</evidence>
<feature type="transmembrane region" description="Helical" evidence="5">
    <location>
        <begin position="63"/>
        <end position="88"/>
    </location>
</feature>
<dbReference type="EMBL" id="NMUH01002669">
    <property type="protein sequence ID" value="MQM01383.1"/>
    <property type="molecule type" value="Genomic_DNA"/>
</dbReference>
<evidence type="ECO:0000256" key="5">
    <source>
        <dbReference type="SAM" id="Phobius"/>
    </source>
</evidence>
<evidence type="ECO:0000256" key="2">
    <source>
        <dbReference type="ARBA" id="ARBA00022771"/>
    </source>
</evidence>
<evidence type="ECO:0000256" key="1">
    <source>
        <dbReference type="ARBA" id="ARBA00022723"/>
    </source>
</evidence>
<dbReference type="GO" id="GO:0008270">
    <property type="term" value="F:zinc ion binding"/>
    <property type="evidence" value="ECO:0007669"/>
    <property type="project" value="UniProtKB-KW"/>
</dbReference>
<keyword evidence="8" id="KW-1185">Reference proteome</keyword>
<name>A0A843VQH8_COLES</name>
<evidence type="ECO:0000313" key="8">
    <source>
        <dbReference type="Proteomes" id="UP000652761"/>
    </source>
</evidence>
<evidence type="ECO:0000256" key="3">
    <source>
        <dbReference type="ARBA" id="ARBA00022833"/>
    </source>
</evidence>
<dbReference type="OrthoDB" id="21204at2759"/>